<keyword evidence="2" id="KW-1133">Transmembrane helix</keyword>
<dbReference type="Gene3D" id="2.40.50.100">
    <property type="match status" value="1"/>
</dbReference>
<dbReference type="Gene3D" id="1.10.287.470">
    <property type="entry name" value="Helix hairpin bin"/>
    <property type="match status" value="1"/>
</dbReference>
<feature type="coiled-coil region" evidence="1">
    <location>
        <begin position="114"/>
        <end position="162"/>
    </location>
</feature>
<sequence>MFEVFLCSLITILPDYLFRKYRQGKTWGKEITFFTMWYELRWGISACVILTISLVTLIFYYHPSTSNATPMFRTVSIMPERGGRVQYVFVENHQKVKAGTALFSMYDESQVAAIDKADAKVKQVEAEFSTANAQLVIAMSNVEQANSSYMRAKNEYDRKKKLSLKGINIISASEVQKMADTVAINKAGLSAAKANQASAQAVIDIVLPAKRASALKELDSFIVDKAKRTVYAHIDGELQQFALQPGDFVNPMIRAAGILVPTSGAASGKEAVQAGFNQLSANVIKVGTFAEITCLSKPFIIIPMKVASVQSVIATGQIRAVETLLDIQERARPGTLTVKLVPLYEGGLDGVIPGTKCIANVYSYHHELINSGTLSTIESVYFHMVDAVGVVHAMILRIQALLLPVKGLVFSG</sequence>
<dbReference type="SUPFAM" id="SSF111369">
    <property type="entry name" value="HlyD-like secretion proteins"/>
    <property type="match status" value="1"/>
</dbReference>
<keyword evidence="2" id="KW-0472">Membrane</keyword>
<keyword evidence="4" id="KW-1185">Reference proteome</keyword>
<dbReference type="PANTHER" id="PTHR30367">
    <property type="entry name" value="P-HYDROXYBENZOIC ACID EFFLUX PUMP SUBUNIT AAEA-RELATED"/>
    <property type="match status" value="1"/>
</dbReference>
<name>A0ABQ0MX27_9GAMM</name>
<organism evidence="3 4">
    <name type="scientific">Colwellia marinimaniae</name>
    <dbReference type="NCBI Taxonomy" id="1513592"/>
    <lineage>
        <taxon>Bacteria</taxon>
        <taxon>Pseudomonadati</taxon>
        <taxon>Pseudomonadota</taxon>
        <taxon>Gammaproteobacteria</taxon>
        <taxon>Alteromonadales</taxon>
        <taxon>Colwelliaceae</taxon>
        <taxon>Colwellia</taxon>
    </lineage>
</organism>
<dbReference type="Proteomes" id="UP000197068">
    <property type="component" value="Unassembled WGS sequence"/>
</dbReference>
<dbReference type="PANTHER" id="PTHR30367:SF12">
    <property type="entry name" value="P-HYDROXYBENZOIC ACID EFFLUX PUMP SUBUNIT AAEA"/>
    <property type="match status" value="1"/>
</dbReference>
<evidence type="ECO:0000256" key="1">
    <source>
        <dbReference type="SAM" id="Coils"/>
    </source>
</evidence>
<gene>
    <name evidence="3" type="ORF">MTCD1_02538</name>
</gene>
<evidence type="ECO:0008006" key="5">
    <source>
        <dbReference type="Google" id="ProtNLM"/>
    </source>
</evidence>
<feature type="transmembrane region" description="Helical" evidence="2">
    <location>
        <begin position="43"/>
        <end position="61"/>
    </location>
</feature>
<reference evidence="3 4" key="1">
    <citation type="submission" date="2017-06" db="EMBL/GenBank/DDBJ databases">
        <title>Whole Genome Sequences of Colwellia marinimaniae MTCD1.</title>
        <authorList>
            <person name="Kusumoto H."/>
            <person name="Inoue M."/>
            <person name="Tanikawa K."/>
            <person name="Maeji H."/>
            <person name="Cameron J.H."/>
            <person name="Bartlett D.H."/>
        </authorList>
    </citation>
    <scope>NUCLEOTIDE SEQUENCE [LARGE SCALE GENOMIC DNA]</scope>
    <source>
        <strain evidence="3 4">MTCD1</strain>
    </source>
</reference>
<dbReference type="RefSeq" id="WP_057182005.1">
    <property type="nucleotide sequence ID" value="NZ_BDQM01000021.1"/>
</dbReference>
<accession>A0ABQ0MX27</accession>
<evidence type="ECO:0000256" key="2">
    <source>
        <dbReference type="SAM" id="Phobius"/>
    </source>
</evidence>
<dbReference type="InterPro" id="IPR050393">
    <property type="entry name" value="MFP_Efflux_Pump"/>
</dbReference>
<dbReference type="EMBL" id="BDQM01000021">
    <property type="protein sequence ID" value="GAW96915.1"/>
    <property type="molecule type" value="Genomic_DNA"/>
</dbReference>
<protein>
    <recommendedName>
        <fullName evidence="5">Secretion protein HlyD</fullName>
    </recommendedName>
</protein>
<comment type="caution">
    <text evidence="3">The sequence shown here is derived from an EMBL/GenBank/DDBJ whole genome shotgun (WGS) entry which is preliminary data.</text>
</comment>
<keyword evidence="1" id="KW-0175">Coiled coil</keyword>
<evidence type="ECO:0000313" key="3">
    <source>
        <dbReference type="EMBL" id="GAW96915.1"/>
    </source>
</evidence>
<proteinExistence type="predicted"/>
<keyword evidence="2" id="KW-0812">Transmembrane</keyword>
<evidence type="ECO:0000313" key="4">
    <source>
        <dbReference type="Proteomes" id="UP000197068"/>
    </source>
</evidence>